<dbReference type="Proteomes" id="UP000608513">
    <property type="component" value="Unassembled WGS sequence"/>
</dbReference>
<protein>
    <submittedName>
        <fullName evidence="3">Uncharacterized protein</fullName>
    </submittedName>
</protein>
<name>A0A923SCN2_9BURK</name>
<proteinExistence type="predicted"/>
<reference evidence="3" key="1">
    <citation type="submission" date="2020-08" db="EMBL/GenBank/DDBJ databases">
        <title>Ramlibacter sp. USB13 16S ribosomal RNA gene genome sequencing and assembly.</title>
        <authorList>
            <person name="Kang M."/>
        </authorList>
    </citation>
    <scope>NUCLEOTIDE SEQUENCE</scope>
    <source>
        <strain evidence="3">USB13</strain>
    </source>
</reference>
<evidence type="ECO:0000256" key="2">
    <source>
        <dbReference type="SAM" id="Phobius"/>
    </source>
</evidence>
<dbReference type="RefSeq" id="WP_187077890.1">
    <property type="nucleotide sequence ID" value="NZ_JACORT010000009.1"/>
</dbReference>
<dbReference type="AlphaFoldDB" id="A0A923SCN2"/>
<feature type="transmembrane region" description="Helical" evidence="2">
    <location>
        <begin position="27"/>
        <end position="49"/>
    </location>
</feature>
<sequence>MLDVRKLYLKDISACARCGQKVVLGDFLAFAVAALAMSVSALSALYLLSHQIEEYYVAAGYAVAIGMVAGVAVLLLLGRATPFRGRTRSRAAKSSRNAPASGKQRAEPAPQNDAFAPTRAL</sequence>
<evidence type="ECO:0000313" key="3">
    <source>
        <dbReference type="EMBL" id="MBC5785141.1"/>
    </source>
</evidence>
<keyword evidence="4" id="KW-1185">Reference proteome</keyword>
<keyword evidence="2" id="KW-0472">Membrane</keyword>
<keyword evidence="2" id="KW-0812">Transmembrane</keyword>
<feature type="transmembrane region" description="Helical" evidence="2">
    <location>
        <begin position="55"/>
        <end position="78"/>
    </location>
</feature>
<organism evidence="3 4">
    <name type="scientific">Ramlibacter cellulosilyticus</name>
    <dbReference type="NCBI Taxonomy" id="2764187"/>
    <lineage>
        <taxon>Bacteria</taxon>
        <taxon>Pseudomonadati</taxon>
        <taxon>Pseudomonadota</taxon>
        <taxon>Betaproteobacteria</taxon>
        <taxon>Burkholderiales</taxon>
        <taxon>Comamonadaceae</taxon>
        <taxon>Ramlibacter</taxon>
    </lineage>
</organism>
<evidence type="ECO:0000256" key="1">
    <source>
        <dbReference type="SAM" id="MobiDB-lite"/>
    </source>
</evidence>
<dbReference type="EMBL" id="JACORT010000009">
    <property type="protein sequence ID" value="MBC5785141.1"/>
    <property type="molecule type" value="Genomic_DNA"/>
</dbReference>
<evidence type="ECO:0000313" key="4">
    <source>
        <dbReference type="Proteomes" id="UP000608513"/>
    </source>
</evidence>
<feature type="region of interest" description="Disordered" evidence="1">
    <location>
        <begin position="85"/>
        <end position="121"/>
    </location>
</feature>
<comment type="caution">
    <text evidence="3">The sequence shown here is derived from an EMBL/GenBank/DDBJ whole genome shotgun (WGS) entry which is preliminary data.</text>
</comment>
<gene>
    <name evidence="3" type="ORF">H8N03_19495</name>
</gene>
<accession>A0A923SCN2</accession>
<keyword evidence="2" id="KW-1133">Transmembrane helix</keyword>